<keyword evidence="6" id="KW-1185">Reference proteome</keyword>
<gene>
    <name evidence="5" type="ORF">IF1G_03966</name>
</gene>
<accession>A0A545V4V9</accession>
<evidence type="ECO:0000256" key="1">
    <source>
        <dbReference type="ARBA" id="ARBA00004123"/>
    </source>
</evidence>
<dbReference type="InterPro" id="IPR001138">
    <property type="entry name" value="Zn2Cys6_DnaBD"/>
</dbReference>
<evidence type="ECO:0000313" key="6">
    <source>
        <dbReference type="Proteomes" id="UP000315783"/>
    </source>
</evidence>
<dbReference type="PANTHER" id="PTHR37534">
    <property type="entry name" value="TRANSCRIPTIONAL ACTIVATOR PROTEIN UGA3"/>
    <property type="match status" value="1"/>
</dbReference>
<dbReference type="GO" id="GO:0008270">
    <property type="term" value="F:zinc ion binding"/>
    <property type="evidence" value="ECO:0007669"/>
    <property type="project" value="InterPro"/>
</dbReference>
<evidence type="ECO:0000256" key="3">
    <source>
        <dbReference type="SAM" id="MobiDB-lite"/>
    </source>
</evidence>
<evidence type="ECO:0000313" key="5">
    <source>
        <dbReference type="EMBL" id="TQV96726.1"/>
    </source>
</evidence>
<dbReference type="InterPro" id="IPR021858">
    <property type="entry name" value="Fun_TF"/>
</dbReference>
<dbReference type="Proteomes" id="UP000315783">
    <property type="component" value="Unassembled WGS sequence"/>
</dbReference>
<sequence length="637" mass="71333">MPKHRPRSSRSVTGCLTCRRRKVKCTSQVTPCDPCRRLKLSCNSSFDQNFKTWESTDLRNDGQFTQEDARRSNAVEEPIAGPSRRTSRTTTATVLGHELGAGAGEPGEGAAQSIMAARDTNKESTLDNDPFGLLGFIFSDLTDEMIQVDFSAPGNIDTFDDADWAVQRPCIPGPYDAGRVISCGETFLEDATGNVSAAPSRDSAGQATSGTITGPPLDPTTSQALSRVPELMSTKRSIYTCFHYLMRSAQAVPDSPLCHAIIGWVYAYLGRFAVDRLTSSREEYYKAASSAIAVLVTDLMAQPTPELRRRINTSEQLSSYLSATFFLCQHDLAMGSYTSFINRIAEAKSVFQHHWADRTLPGPVESRIVIWLGFLELRFFYLGGERYACTDGQQDFMTLLEETKALSALRRARTQKSVLSEMFPDNLPKEEDEEDLRKDRCRVQFDDLMCHLARMRRFALWDRGQAGRQDGDPALLKELRDAKVEALYAHLRRLQAECELAMPSSKTLPSSDDSIDSITFHTLSVRALRASTIIMFKRVTETASRTDSECHAAVADILRIARLLRQADYLCSPRSTIWPLPLYIAGIETTDSIYQDWILDYFKDFTSWGEHMKLAADELRCVMSLQEKTSIRAPLAR</sequence>
<comment type="subcellular location">
    <subcellularLocation>
        <location evidence="1">Nucleus</location>
    </subcellularLocation>
</comment>
<comment type="caution">
    <text evidence="5">The sequence shown here is derived from an EMBL/GenBank/DDBJ whole genome shotgun (WGS) entry which is preliminary data.</text>
</comment>
<dbReference type="PROSITE" id="PS00463">
    <property type="entry name" value="ZN2_CY6_FUNGAL_1"/>
    <property type="match status" value="1"/>
</dbReference>
<dbReference type="GO" id="GO:0005634">
    <property type="term" value="C:nucleus"/>
    <property type="evidence" value="ECO:0007669"/>
    <property type="project" value="UniProtKB-SubCell"/>
</dbReference>
<dbReference type="Gene3D" id="4.10.240.10">
    <property type="entry name" value="Zn(2)-C6 fungal-type DNA-binding domain"/>
    <property type="match status" value="1"/>
</dbReference>
<feature type="compositionally biased region" description="Polar residues" evidence="3">
    <location>
        <begin position="194"/>
        <end position="212"/>
    </location>
</feature>
<dbReference type="InterPro" id="IPR036864">
    <property type="entry name" value="Zn2-C6_fun-type_DNA-bd_sf"/>
</dbReference>
<keyword evidence="2" id="KW-0539">Nucleus</keyword>
<dbReference type="PANTHER" id="PTHR37534:SF46">
    <property type="entry name" value="ZN(II)2CYS6 TRANSCRIPTION FACTOR (EUROFUNG)"/>
    <property type="match status" value="1"/>
</dbReference>
<protein>
    <submittedName>
        <fullName evidence="5">Fungal transcriptional regulatory protein</fullName>
    </submittedName>
</protein>
<feature type="region of interest" description="Disordered" evidence="3">
    <location>
        <begin position="61"/>
        <end position="88"/>
    </location>
</feature>
<dbReference type="SMART" id="SM00066">
    <property type="entry name" value="GAL4"/>
    <property type="match status" value="1"/>
</dbReference>
<name>A0A545V4V9_9HYPO</name>
<reference evidence="5 6" key="1">
    <citation type="journal article" date="2019" name="Appl. Microbiol. Biotechnol.">
        <title>Genome sequence of Isaria javanica and comparative genome analysis insights into family S53 peptidase evolution in fungal entomopathogens.</title>
        <authorList>
            <person name="Lin R."/>
            <person name="Zhang X."/>
            <person name="Xin B."/>
            <person name="Zou M."/>
            <person name="Gao Y."/>
            <person name="Qin F."/>
            <person name="Hu Q."/>
            <person name="Xie B."/>
            <person name="Cheng X."/>
        </authorList>
    </citation>
    <scope>NUCLEOTIDE SEQUENCE [LARGE SCALE GENOMIC DNA]</scope>
    <source>
        <strain evidence="5 6">IJ1G</strain>
    </source>
</reference>
<dbReference type="AlphaFoldDB" id="A0A545V4V9"/>
<evidence type="ECO:0000256" key="2">
    <source>
        <dbReference type="ARBA" id="ARBA00023242"/>
    </source>
</evidence>
<dbReference type="Pfam" id="PF11951">
    <property type="entry name" value="Fungal_trans_2"/>
    <property type="match status" value="1"/>
</dbReference>
<feature type="domain" description="Zn(2)-C6 fungal-type" evidence="4">
    <location>
        <begin position="14"/>
        <end position="42"/>
    </location>
</feature>
<proteinExistence type="predicted"/>
<dbReference type="EMBL" id="SPUK01000005">
    <property type="protein sequence ID" value="TQV96726.1"/>
    <property type="molecule type" value="Genomic_DNA"/>
</dbReference>
<dbReference type="GO" id="GO:0000981">
    <property type="term" value="F:DNA-binding transcription factor activity, RNA polymerase II-specific"/>
    <property type="evidence" value="ECO:0007669"/>
    <property type="project" value="InterPro"/>
</dbReference>
<evidence type="ECO:0000259" key="4">
    <source>
        <dbReference type="PROSITE" id="PS50048"/>
    </source>
</evidence>
<dbReference type="CDD" id="cd00067">
    <property type="entry name" value="GAL4"/>
    <property type="match status" value="1"/>
</dbReference>
<dbReference type="PROSITE" id="PS50048">
    <property type="entry name" value="ZN2_CY6_FUNGAL_2"/>
    <property type="match status" value="1"/>
</dbReference>
<dbReference type="SUPFAM" id="SSF57701">
    <property type="entry name" value="Zn2/Cys6 DNA-binding domain"/>
    <property type="match status" value="1"/>
</dbReference>
<dbReference type="OrthoDB" id="648861at2759"/>
<feature type="region of interest" description="Disordered" evidence="3">
    <location>
        <begin position="194"/>
        <end position="223"/>
    </location>
</feature>
<organism evidence="5 6">
    <name type="scientific">Cordyceps javanica</name>
    <dbReference type="NCBI Taxonomy" id="43265"/>
    <lineage>
        <taxon>Eukaryota</taxon>
        <taxon>Fungi</taxon>
        <taxon>Dikarya</taxon>
        <taxon>Ascomycota</taxon>
        <taxon>Pezizomycotina</taxon>
        <taxon>Sordariomycetes</taxon>
        <taxon>Hypocreomycetidae</taxon>
        <taxon>Hypocreales</taxon>
        <taxon>Cordycipitaceae</taxon>
        <taxon>Cordyceps</taxon>
    </lineage>
</organism>